<dbReference type="EMBL" id="LJUJ01000005">
    <property type="protein sequence ID" value="KPK64161.1"/>
    <property type="molecule type" value="Genomic_DNA"/>
</dbReference>
<evidence type="ECO:0000259" key="4">
    <source>
        <dbReference type="PROSITE" id="PS51379"/>
    </source>
</evidence>
<dbReference type="Pfam" id="PF17179">
    <property type="entry name" value="Fer4_22"/>
    <property type="match status" value="1"/>
</dbReference>
<feature type="domain" description="4Fe-4S ferredoxin-type" evidence="4">
    <location>
        <begin position="222"/>
        <end position="254"/>
    </location>
</feature>
<evidence type="ECO:0000256" key="2">
    <source>
        <dbReference type="ARBA" id="ARBA00023004"/>
    </source>
</evidence>
<keyword evidence="3" id="KW-0411">Iron-sulfur</keyword>
<dbReference type="InterPro" id="IPR017896">
    <property type="entry name" value="4Fe4S_Fe-S-bd"/>
</dbReference>
<dbReference type="GO" id="GO:0051536">
    <property type="term" value="F:iron-sulfur cluster binding"/>
    <property type="evidence" value="ECO:0007669"/>
    <property type="project" value="UniProtKB-KW"/>
</dbReference>
<evidence type="ECO:0000313" key="5">
    <source>
        <dbReference type="EMBL" id="KPK64161.1"/>
    </source>
</evidence>
<evidence type="ECO:0000256" key="3">
    <source>
        <dbReference type="ARBA" id="ARBA00023014"/>
    </source>
</evidence>
<gene>
    <name evidence="5" type="ORF">AMJ83_03975</name>
</gene>
<name>A0A0S8FV32_UNCW3</name>
<dbReference type="InterPro" id="IPR017900">
    <property type="entry name" value="4Fe4S_Fe_S_CS"/>
</dbReference>
<dbReference type="PROSITE" id="PS51379">
    <property type="entry name" value="4FE4S_FER_2"/>
    <property type="match status" value="1"/>
</dbReference>
<accession>A0A0S8FV32</accession>
<dbReference type="GO" id="GO:0046872">
    <property type="term" value="F:metal ion binding"/>
    <property type="evidence" value="ECO:0007669"/>
    <property type="project" value="UniProtKB-KW"/>
</dbReference>
<dbReference type="PANTHER" id="PTHR40447">
    <property type="entry name" value="ANAEROBIC SULFITE REDUCTASE SUBUNIT A"/>
    <property type="match status" value="1"/>
</dbReference>
<proteinExistence type="predicted"/>
<protein>
    <recommendedName>
        <fullName evidence="4">4Fe-4S ferredoxin-type domain-containing protein</fullName>
    </recommendedName>
</protein>
<evidence type="ECO:0000256" key="1">
    <source>
        <dbReference type="ARBA" id="ARBA00022723"/>
    </source>
</evidence>
<dbReference type="Proteomes" id="UP000051373">
    <property type="component" value="Unassembled WGS sequence"/>
</dbReference>
<dbReference type="SUPFAM" id="SSF46548">
    <property type="entry name" value="alpha-helical ferredoxin"/>
    <property type="match status" value="1"/>
</dbReference>
<evidence type="ECO:0000313" key="6">
    <source>
        <dbReference type="Proteomes" id="UP000051373"/>
    </source>
</evidence>
<dbReference type="AlphaFoldDB" id="A0A0S8FV32"/>
<dbReference type="PANTHER" id="PTHR40447:SF1">
    <property type="entry name" value="ANAEROBIC SULFITE REDUCTASE SUBUNIT A"/>
    <property type="match status" value="1"/>
</dbReference>
<keyword evidence="2" id="KW-0408">Iron</keyword>
<comment type="caution">
    <text evidence="5">The sequence shown here is derived from an EMBL/GenBank/DDBJ whole genome shotgun (WGS) entry which is preliminary data.</text>
</comment>
<organism evidence="5 6">
    <name type="scientific">candidate division WOR_3 bacterium SM23_42</name>
    <dbReference type="NCBI Taxonomy" id="1703779"/>
    <lineage>
        <taxon>Bacteria</taxon>
        <taxon>Bacteria division WOR-3</taxon>
    </lineage>
</organism>
<dbReference type="PROSITE" id="PS00198">
    <property type="entry name" value="4FE4S_FER_1"/>
    <property type="match status" value="1"/>
</dbReference>
<sequence>MKSYLLSPDKLLDFVKELSSDGSLYYPELENGKTHIVGYDVSREFKPNFERIRTAENIKHFFFPSRDTVARFPKDEVIPVRKRYLFGVKNCDLRGIDVYDRVFVGWEPVDPLYKERRDKTIIISADCPEPEDSCFCNLLGLNPYVEGLSDLNFTVVPNGLLFDAFTKKGEAIIEAHKDFFTEAKEEDKKQRAMIRDQAIKKLNTINSRVFKKDLSARVGAADKERIRDARDECVECHACLHGCPTCYCFLLSDYKKGKDIERIRLWDACYYAAYARVGGGANPRSRLDERFWNRFQCKFDFFFKYENMYACSGCGRCLLGCSAKIDIREILWNL</sequence>
<keyword evidence="1" id="KW-0479">Metal-binding</keyword>
<dbReference type="STRING" id="1703779.AMJ83_03975"/>
<reference evidence="5 6" key="1">
    <citation type="journal article" date="2015" name="Microbiome">
        <title>Genomic resolution of linkages in carbon, nitrogen, and sulfur cycling among widespread estuary sediment bacteria.</title>
        <authorList>
            <person name="Baker B.J."/>
            <person name="Lazar C.S."/>
            <person name="Teske A.P."/>
            <person name="Dick G.J."/>
        </authorList>
    </citation>
    <scope>NUCLEOTIDE SEQUENCE [LARGE SCALE GENOMIC DNA]</scope>
    <source>
        <strain evidence="5">SM23_42</strain>
    </source>
</reference>